<evidence type="ECO:0000259" key="13">
    <source>
        <dbReference type="PROSITE" id="PS50929"/>
    </source>
</evidence>
<dbReference type="FunFam" id="3.40.50.300:FF:000251">
    <property type="entry name" value="ABC transporter B family member 19"/>
    <property type="match status" value="2"/>
</dbReference>
<keyword evidence="7" id="KW-0067">ATP-binding</keyword>
<evidence type="ECO:0000256" key="4">
    <source>
        <dbReference type="ARBA" id="ARBA00022692"/>
    </source>
</evidence>
<feature type="domain" description="ABC transmembrane type-1" evidence="13">
    <location>
        <begin position="709"/>
        <end position="989"/>
    </location>
</feature>
<evidence type="ECO:0000256" key="10">
    <source>
        <dbReference type="SAM" id="MobiDB-lite"/>
    </source>
</evidence>
<feature type="domain" description="ABC transmembrane type-1" evidence="13">
    <location>
        <begin position="39"/>
        <end position="330"/>
    </location>
</feature>
<feature type="transmembrane region" description="Helical" evidence="11">
    <location>
        <begin position="832"/>
        <end position="849"/>
    </location>
</feature>
<evidence type="ECO:0000256" key="9">
    <source>
        <dbReference type="ARBA" id="ARBA00023136"/>
    </source>
</evidence>
<dbReference type="Proteomes" id="UP001190700">
    <property type="component" value="Unassembled WGS sequence"/>
</dbReference>
<dbReference type="EMBL" id="LGRX02003867">
    <property type="protein sequence ID" value="KAK3281370.1"/>
    <property type="molecule type" value="Genomic_DNA"/>
</dbReference>
<feature type="domain" description="ABC transporter" evidence="12">
    <location>
        <begin position="1033"/>
        <end position="1272"/>
    </location>
</feature>
<dbReference type="CDD" id="cd18578">
    <property type="entry name" value="ABC_6TM_Pgp_ABCB1_D2_like"/>
    <property type="match status" value="1"/>
</dbReference>
<evidence type="ECO:0000256" key="6">
    <source>
        <dbReference type="ARBA" id="ARBA00022741"/>
    </source>
</evidence>
<dbReference type="InterPro" id="IPR003439">
    <property type="entry name" value="ABC_transporter-like_ATP-bd"/>
</dbReference>
<gene>
    <name evidence="14" type="ORF">CYMTET_10838</name>
</gene>
<feature type="transmembrane region" description="Helical" evidence="11">
    <location>
        <begin position="855"/>
        <end position="875"/>
    </location>
</feature>
<dbReference type="PROSITE" id="PS00211">
    <property type="entry name" value="ABC_TRANSPORTER_1"/>
    <property type="match status" value="2"/>
</dbReference>
<feature type="region of interest" description="Disordered" evidence="10">
    <location>
        <begin position="612"/>
        <end position="646"/>
    </location>
</feature>
<dbReference type="InterPro" id="IPR027417">
    <property type="entry name" value="P-loop_NTPase"/>
</dbReference>
<evidence type="ECO:0000313" key="15">
    <source>
        <dbReference type="Proteomes" id="UP001190700"/>
    </source>
</evidence>
<keyword evidence="5" id="KW-0677">Repeat</keyword>
<dbReference type="PROSITE" id="PS50893">
    <property type="entry name" value="ABC_TRANSPORTER_2"/>
    <property type="match status" value="2"/>
</dbReference>
<feature type="compositionally biased region" description="Basic and acidic residues" evidence="10">
    <location>
        <begin position="670"/>
        <end position="686"/>
    </location>
</feature>
<keyword evidence="6" id="KW-0547">Nucleotide-binding</keyword>
<evidence type="ECO:0000256" key="7">
    <source>
        <dbReference type="ARBA" id="ARBA00022840"/>
    </source>
</evidence>
<feature type="transmembrane region" description="Helical" evidence="11">
    <location>
        <begin position="971"/>
        <end position="989"/>
    </location>
</feature>
<feature type="region of interest" description="Disordered" evidence="10">
    <location>
        <begin position="662"/>
        <end position="686"/>
    </location>
</feature>
<accession>A0AAE0GNU0</accession>
<dbReference type="GO" id="GO:0016887">
    <property type="term" value="F:ATP hydrolysis activity"/>
    <property type="evidence" value="ECO:0007669"/>
    <property type="project" value="InterPro"/>
</dbReference>
<dbReference type="InterPro" id="IPR017871">
    <property type="entry name" value="ABC_transporter-like_CS"/>
</dbReference>
<dbReference type="PANTHER" id="PTHR43394">
    <property type="entry name" value="ATP-DEPENDENT PERMEASE MDL1, MITOCHONDRIAL"/>
    <property type="match status" value="1"/>
</dbReference>
<dbReference type="GO" id="GO:0090374">
    <property type="term" value="P:oligopeptide export from mitochondrion"/>
    <property type="evidence" value="ECO:0007669"/>
    <property type="project" value="TreeGrafter"/>
</dbReference>
<feature type="transmembrane region" description="Helical" evidence="11">
    <location>
        <begin position="937"/>
        <end position="956"/>
    </location>
</feature>
<dbReference type="InterPro" id="IPR036640">
    <property type="entry name" value="ABC1_TM_sf"/>
</dbReference>
<dbReference type="Pfam" id="PF00005">
    <property type="entry name" value="ABC_tran"/>
    <property type="match status" value="2"/>
</dbReference>
<evidence type="ECO:0000313" key="14">
    <source>
        <dbReference type="EMBL" id="KAK3281370.1"/>
    </source>
</evidence>
<dbReference type="Gene3D" id="3.40.50.300">
    <property type="entry name" value="P-loop containing nucleotide triphosphate hydrolases"/>
    <property type="match status" value="2"/>
</dbReference>
<comment type="similarity">
    <text evidence="2">Belongs to the ABC transporter superfamily. ABCB family. Multidrug resistance exporter (TC 3.A.1.201) subfamily.</text>
</comment>
<dbReference type="SUPFAM" id="SSF90123">
    <property type="entry name" value="ABC transporter transmembrane region"/>
    <property type="match status" value="2"/>
</dbReference>
<dbReference type="AlphaFoldDB" id="A0AAE0GNU0"/>
<feature type="compositionally biased region" description="Basic and acidic residues" evidence="10">
    <location>
        <begin position="612"/>
        <end position="626"/>
    </location>
</feature>
<dbReference type="SMART" id="SM00382">
    <property type="entry name" value="AAA"/>
    <property type="match status" value="2"/>
</dbReference>
<sequence length="1275" mass="137355">MKEESESKMKEEDIDKSSNLVPISTLFSYATALDYILLFFGCIGSALVGVGQPAMIVLFADLMDTVGTGVATQEDIDDITIKFAVVGLVCTASGWTYAATFKITGYRQAAVWRKMYLESLLRQDVAWYDMNNASELPTKISETTQTIEEGVSSKLGEGVKNFAQGIGGVILAFYFQWEVALVMTAASPLCFFGSWFLQKVTLEASSDSSSAYATAGGVVSETLGSIRTVAALQAEKTAIKRYTGCLDTAEAAGVRRSWRAGLASGLLFSSGNVACAIGFVYMCYRIASELSNSDGDGNIDGQAALTSMFSMQIGSQALGLIEPCVTALTKARHSAFQVLKTVNRIPLIDVYETGKKKLQQVEGKINFEDVWFSYPTRDTPVCQGFTLQVDAGKTCALVGKSGCGKSTAIQLISRFYDPAKGQVLLDGHKLVDLNVTWLRSRIGLVGQEPVLFKGTISENIAYGKAGGASQTEVEMAAQMANAHDFISKFAEGYHTDVGDRGSQLSGGQKQRIAIARAMVKDPTVLLLDEATSALDNKSERVVQAALDELLVKHKRTTLVIAHRLTTIRDAEKIAVVQAGRVVEQGSHSELVENPSGLYSILLRAAMRIKDSTMSKSRSAEQLHTEESFVDESEEAHAPSQSQGIAPVEVKQGQAELELSVVSETTTDTEDAMKKKKEEERKKKEEEMTNKANVKRIWAIHGSEDLPYLAMGLVSSLFCGSVNPAVGIVYVKCIAVLWKTDADEIREEANIWCTIMVALSLVQILGETLRGWGFGVMGEHLTKHLRAEMFAALVRQEPGWFDLPENSVGALAGALSEEISTVQALSGDSMGRYVVMVFTTLTGLVLGFVFGSPVIMAVSLAMIPVMTFAMVMEIALMAGGGPGGESVGEKASTIAGEVVTSIRTVASFSLEQKFNSDFKEALDKHLVRAKPIACLKGIFTGLSQGAMFGALALLYWYGGTRVVDGEADFEEMTVPIFVMFMMAAGFGSAMQGATDVGKATQATAKVFAVIDRESAVDYASDQGEVPKQRPEGDLRFENIRFAYPTRPETMVCRGYTLHVPAGQVVALVGQSGCGKSTSIQLLERFYDPLSGRVLLDGMDISTLNVNWLRAQIGLVSQEPVLFSGSITENILFGHSGEVSKEAIEAVAKMAAVHTDITKMEKGYDTDVGERGGNLSGGQKQRVAIARALLKNPAILLLDEATSALDNESEFAVQAALDAVMATQQRTTVMVAHRLTTVQNADKIVVLEDGKVAEEGAHDELVHIPNGKYAALLQTSE</sequence>
<evidence type="ECO:0000256" key="11">
    <source>
        <dbReference type="SAM" id="Phobius"/>
    </source>
</evidence>
<feature type="transmembrane region" description="Helical" evidence="11">
    <location>
        <begin position="79"/>
        <end position="98"/>
    </location>
</feature>
<keyword evidence="3" id="KW-0813">Transport</keyword>
<keyword evidence="4 11" id="KW-0812">Transmembrane</keyword>
<dbReference type="GO" id="GO:0005743">
    <property type="term" value="C:mitochondrial inner membrane"/>
    <property type="evidence" value="ECO:0007669"/>
    <property type="project" value="TreeGrafter"/>
</dbReference>
<dbReference type="Pfam" id="PF00664">
    <property type="entry name" value="ABC_membrane"/>
    <property type="match status" value="2"/>
</dbReference>
<feature type="domain" description="ABC transporter" evidence="12">
    <location>
        <begin position="365"/>
        <end position="603"/>
    </location>
</feature>
<keyword evidence="8 11" id="KW-1133">Transmembrane helix</keyword>
<dbReference type="InterPro" id="IPR003593">
    <property type="entry name" value="AAA+_ATPase"/>
</dbReference>
<keyword evidence="15" id="KW-1185">Reference proteome</keyword>
<name>A0AAE0GNU0_9CHLO</name>
<dbReference type="GO" id="GO:0005524">
    <property type="term" value="F:ATP binding"/>
    <property type="evidence" value="ECO:0007669"/>
    <property type="project" value="UniProtKB-KW"/>
</dbReference>
<dbReference type="PANTHER" id="PTHR43394:SF11">
    <property type="entry name" value="ATP-BINDING CASSETTE TRANSPORTER"/>
    <property type="match status" value="1"/>
</dbReference>
<comment type="caution">
    <text evidence="14">The sequence shown here is derived from an EMBL/GenBank/DDBJ whole genome shotgun (WGS) entry which is preliminary data.</text>
</comment>
<dbReference type="CDD" id="cd18577">
    <property type="entry name" value="ABC_6TM_Pgp_ABCB1_D1_like"/>
    <property type="match status" value="1"/>
</dbReference>
<dbReference type="GO" id="GO:0015421">
    <property type="term" value="F:ABC-type oligopeptide transporter activity"/>
    <property type="evidence" value="ECO:0007669"/>
    <property type="project" value="TreeGrafter"/>
</dbReference>
<feature type="transmembrane region" description="Helical" evidence="11">
    <location>
        <begin position="35"/>
        <end position="59"/>
    </location>
</feature>
<evidence type="ECO:0000256" key="3">
    <source>
        <dbReference type="ARBA" id="ARBA00022448"/>
    </source>
</evidence>
<reference evidence="14 15" key="1">
    <citation type="journal article" date="2015" name="Genome Biol. Evol.">
        <title>Comparative Genomics of a Bacterivorous Green Alga Reveals Evolutionary Causalities and Consequences of Phago-Mixotrophic Mode of Nutrition.</title>
        <authorList>
            <person name="Burns J.A."/>
            <person name="Paasch A."/>
            <person name="Narechania A."/>
            <person name="Kim E."/>
        </authorList>
    </citation>
    <scope>NUCLEOTIDE SEQUENCE [LARGE SCALE GENOMIC DNA]</scope>
    <source>
        <strain evidence="14 15">PLY_AMNH</strain>
    </source>
</reference>
<comment type="subcellular location">
    <subcellularLocation>
        <location evidence="1">Membrane</location>
        <topology evidence="1">Multi-pass membrane protein</topology>
    </subcellularLocation>
</comment>
<dbReference type="InterPro" id="IPR039421">
    <property type="entry name" value="Type_1_exporter"/>
</dbReference>
<dbReference type="InterPro" id="IPR011527">
    <property type="entry name" value="ABC1_TM_dom"/>
</dbReference>
<dbReference type="Gene3D" id="1.20.1560.10">
    <property type="entry name" value="ABC transporter type 1, transmembrane domain"/>
    <property type="match status" value="1"/>
</dbReference>
<evidence type="ECO:0000256" key="8">
    <source>
        <dbReference type="ARBA" id="ARBA00022989"/>
    </source>
</evidence>
<evidence type="ECO:0000256" key="1">
    <source>
        <dbReference type="ARBA" id="ARBA00004141"/>
    </source>
</evidence>
<dbReference type="SUPFAM" id="SSF52540">
    <property type="entry name" value="P-loop containing nucleoside triphosphate hydrolases"/>
    <property type="match status" value="2"/>
</dbReference>
<dbReference type="CDD" id="cd03249">
    <property type="entry name" value="ABC_MTABC3_MDL1_MDL2"/>
    <property type="match status" value="2"/>
</dbReference>
<evidence type="ECO:0000256" key="2">
    <source>
        <dbReference type="ARBA" id="ARBA00007577"/>
    </source>
</evidence>
<proteinExistence type="inferred from homology"/>
<dbReference type="PROSITE" id="PS50929">
    <property type="entry name" value="ABC_TM1F"/>
    <property type="match status" value="2"/>
</dbReference>
<protein>
    <submittedName>
        <fullName evidence="14">Uncharacterized protein</fullName>
    </submittedName>
</protein>
<keyword evidence="9 11" id="KW-0472">Membrane</keyword>
<evidence type="ECO:0000256" key="5">
    <source>
        <dbReference type="ARBA" id="ARBA00022737"/>
    </source>
</evidence>
<organism evidence="14 15">
    <name type="scientific">Cymbomonas tetramitiformis</name>
    <dbReference type="NCBI Taxonomy" id="36881"/>
    <lineage>
        <taxon>Eukaryota</taxon>
        <taxon>Viridiplantae</taxon>
        <taxon>Chlorophyta</taxon>
        <taxon>Pyramimonadophyceae</taxon>
        <taxon>Pyramimonadales</taxon>
        <taxon>Pyramimonadaceae</taxon>
        <taxon>Cymbomonas</taxon>
    </lineage>
</organism>
<feature type="transmembrane region" description="Helical" evidence="11">
    <location>
        <begin position="262"/>
        <end position="284"/>
    </location>
</feature>
<evidence type="ECO:0000259" key="12">
    <source>
        <dbReference type="PROSITE" id="PS50893"/>
    </source>
</evidence>